<dbReference type="Proteomes" id="UP000292702">
    <property type="component" value="Unassembled WGS sequence"/>
</dbReference>
<gene>
    <name evidence="2" type="ORF">EIP91_008410</name>
</gene>
<name>A0A4R0R5L3_9APHY</name>
<evidence type="ECO:0008006" key="4">
    <source>
        <dbReference type="Google" id="ProtNLM"/>
    </source>
</evidence>
<organism evidence="2 3">
    <name type="scientific">Steccherinum ochraceum</name>
    <dbReference type="NCBI Taxonomy" id="92696"/>
    <lineage>
        <taxon>Eukaryota</taxon>
        <taxon>Fungi</taxon>
        <taxon>Dikarya</taxon>
        <taxon>Basidiomycota</taxon>
        <taxon>Agaricomycotina</taxon>
        <taxon>Agaricomycetes</taxon>
        <taxon>Polyporales</taxon>
        <taxon>Steccherinaceae</taxon>
        <taxon>Steccherinum</taxon>
    </lineage>
</organism>
<evidence type="ECO:0000313" key="2">
    <source>
        <dbReference type="EMBL" id="TCD61453.1"/>
    </source>
</evidence>
<evidence type="ECO:0000256" key="1">
    <source>
        <dbReference type="SAM" id="SignalP"/>
    </source>
</evidence>
<reference evidence="2 3" key="1">
    <citation type="submission" date="2018-11" db="EMBL/GenBank/DDBJ databases">
        <title>Genome assembly of Steccherinum ochraceum LE-BIN_3174, the white-rot fungus of the Steccherinaceae family (The Residual Polyporoid clade, Polyporales, Basidiomycota).</title>
        <authorList>
            <person name="Fedorova T.V."/>
            <person name="Glazunova O.A."/>
            <person name="Landesman E.O."/>
            <person name="Moiseenko K.V."/>
            <person name="Psurtseva N.V."/>
            <person name="Savinova O.S."/>
            <person name="Shakhova N.V."/>
            <person name="Tyazhelova T.V."/>
            <person name="Vasina D.V."/>
        </authorList>
    </citation>
    <scope>NUCLEOTIDE SEQUENCE [LARGE SCALE GENOMIC DNA]</scope>
    <source>
        <strain evidence="2 3">LE-BIN_3174</strain>
    </source>
</reference>
<proteinExistence type="predicted"/>
<dbReference type="AlphaFoldDB" id="A0A4R0R5L3"/>
<keyword evidence="3" id="KW-1185">Reference proteome</keyword>
<comment type="caution">
    <text evidence="2">The sequence shown here is derived from an EMBL/GenBank/DDBJ whole genome shotgun (WGS) entry which is preliminary data.</text>
</comment>
<evidence type="ECO:0000313" key="3">
    <source>
        <dbReference type="Proteomes" id="UP000292702"/>
    </source>
</evidence>
<sequence length="424" mass="48064">MASQTEATLLALPLEILLKILSHACTDDGATGRTLMRICKPLREFCFTTGVDIQSIGVDGIRRMNAFVEVLDEREGTRCVKALRLEEPEDEWEERPLPEDPRVQYISILSTIDSSHLLILSLTYPYVYSPTSGTPPYPLLPLLHATPPSDSHSTSPLFPRLLDLTLHGPFQQGSFQYGSLYPNYAPRLKRFALSGYSDLPPHIGHLLSTLFPALEELWLEVMHGFRTEKTEETVLKMSKRFCRVDDQAQAQSSSGGVHIPPNLRLITLVYRPMNTFAKGMNPRLQVYAQHLEEYVRIAERVSSEVAVEIHRFPTYKPERKDSWNHIDPQGTRGWLVEAFGRFLVRQDEDEEVLAVCSHSSSTVLEGSGVWNPAGGMTRLKKRKLVVYPGPLIALRGEMPEVGHAMRRKRKQLWLERRDAILGEN</sequence>
<keyword evidence="1" id="KW-0732">Signal</keyword>
<feature type="signal peptide" evidence="1">
    <location>
        <begin position="1"/>
        <end position="24"/>
    </location>
</feature>
<accession>A0A4R0R5L3</accession>
<protein>
    <recommendedName>
        <fullName evidence="4">F-box domain-containing protein</fullName>
    </recommendedName>
</protein>
<dbReference type="EMBL" id="RWJN01000465">
    <property type="protein sequence ID" value="TCD61453.1"/>
    <property type="molecule type" value="Genomic_DNA"/>
</dbReference>
<feature type="chain" id="PRO_5020617559" description="F-box domain-containing protein" evidence="1">
    <location>
        <begin position="25"/>
        <end position="424"/>
    </location>
</feature>